<dbReference type="AlphaFoldDB" id="A0ABD0MK46"/>
<keyword evidence="2" id="KW-1185">Reference proteome</keyword>
<protein>
    <submittedName>
        <fullName evidence="1">Uncharacterized protein</fullName>
    </submittedName>
</protein>
<dbReference type="EMBL" id="JAMKFB020000292">
    <property type="protein sequence ID" value="KAL0150524.1"/>
    <property type="molecule type" value="Genomic_DNA"/>
</dbReference>
<accession>A0ABD0MK46</accession>
<sequence>MSTETPATSDPFTDLVNALKASLLPAPTPPSVSGSPTAMPVTFSGDTAECSGFLLQVDLYIRMQPQCIPTENSK</sequence>
<dbReference type="Proteomes" id="UP001529510">
    <property type="component" value="Unassembled WGS sequence"/>
</dbReference>
<comment type="caution">
    <text evidence="1">The sequence shown here is derived from an EMBL/GenBank/DDBJ whole genome shotgun (WGS) entry which is preliminary data.</text>
</comment>
<evidence type="ECO:0000313" key="2">
    <source>
        <dbReference type="Proteomes" id="UP001529510"/>
    </source>
</evidence>
<evidence type="ECO:0000313" key="1">
    <source>
        <dbReference type="EMBL" id="KAL0150524.1"/>
    </source>
</evidence>
<name>A0ABD0MK46_CIRMR</name>
<organism evidence="1 2">
    <name type="scientific">Cirrhinus mrigala</name>
    <name type="common">Mrigala</name>
    <dbReference type="NCBI Taxonomy" id="683832"/>
    <lineage>
        <taxon>Eukaryota</taxon>
        <taxon>Metazoa</taxon>
        <taxon>Chordata</taxon>
        <taxon>Craniata</taxon>
        <taxon>Vertebrata</taxon>
        <taxon>Euteleostomi</taxon>
        <taxon>Actinopterygii</taxon>
        <taxon>Neopterygii</taxon>
        <taxon>Teleostei</taxon>
        <taxon>Ostariophysi</taxon>
        <taxon>Cypriniformes</taxon>
        <taxon>Cyprinidae</taxon>
        <taxon>Labeoninae</taxon>
        <taxon>Labeonini</taxon>
        <taxon>Cirrhinus</taxon>
    </lineage>
</organism>
<proteinExistence type="predicted"/>
<gene>
    <name evidence="1" type="ORF">M9458_054117</name>
</gene>
<reference evidence="1 2" key="1">
    <citation type="submission" date="2024-05" db="EMBL/GenBank/DDBJ databases">
        <title>Genome sequencing and assembly of Indian major carp, Cirrhinus mrigala (Hamilton, 1822).</title>
        <authorList>
            <person name="Mohindra V."/>
            <person name="Chowdhury L.M."/>
            <person name="Lal K."/>
            <person name="Jena J.K."/>
        </authorList>
    </citation>
    <scope>NUCLEOTIDE SEQUENCE [LARGE SCALE GENOMIC DNA]</scope>
    <source>
        <strain evidence="1">CM1030</strain>
        <tissue evidence="1">Blood</tissue>
    </source>
</reference>
<feature type="non-terminal residue" evidence="1">
    <location>
        <position position="74"/>
    </location>
</feature>